<keyword evidence="6" id="KW-0804">Transcription</keyword>
<dbReference type="SMART" id="SM00355">
    <property type="entry name" value="ZnF_C2H2"/>
    <property type="match status" value="2"/>
</dbReference>
<reference evidence="10 11" key="1">
    <citation type="submission" date="2016-04" db="EMBL/GenBank/DDBJ databases">
        <title>Draft genome of Fonsecaea erecta CBS 125763.</title>
        <authorList>
            <person name="Weiss V.A."/>
            <person name="Vicente V.A."/>
            <person name="Raittz R.T."/>
            <person name="Moreno L.F."/>
            <person name="De Souza E.M."/>
            <person name="Pedrosa F.O."/>
            <person name="Steffens M.B."/>
            <person name="Faoro H."/>
            <person name="Tadra-Sfeir M.Z."/>
            <person name="Najafzadeh M.J."/>
            <person name="Felipe M.S."/>
            <person name="Teixeira M."/>
            <person name="Sun J."/>
            <person name="Xi L."/>
            <person name="Gomes R."/>
            <person name="De Azevedo C.M."/>
            <person name="Salgado C.G."/>
            <person name="Da Silva M.B."/>
            <person name="Nascimento M.F."/>
            <person name="Queiroz-Telles F."/>
            <person name="Attili D.S."/>
            <person name="Gorbushina A."/>
        </authorList>
    </citation>
    <scope>NUCLEOTIDE SEQUENCE [LARGE SCALE GENOMIC DNA]</scope>
    <source>
        <strain evidence="10 11">CBS 125763</strain>
    </source>
</reference>
<dbReference type="InterPro" id="IPR013087">
    <property type="entry name" value="Znf_C2H2_type"/>
</dbReference>
<dbReference type="EMBL" id="LVYI01000004">
    <property type="protein sequence ID" value="OAP60960.1"/>
    <property type="molecule type" value="Genomic_DNA"/>
</dbReference>
<dbReference type="InterPro" id="IPR036236">
    <property type="entry name" value="Znf_C2H2_sf"/>
</dbReference>
<dbReference type="GeneID" id="30010130"/>
<comment type="caution">
    <text evidence="10">The sequence shown here is derived from an EMBL/GenBank/DDBJ whole genome shotgun (WGS) entry which is preliminary data.</text>
</comment>
<keyword evidence="7" id="KW-0539">Nucleus</keyword>
<keyword evidence="4" id="KW-0862">Zinc</keyword>
<accession>A0A178ZME0</accession>
<evidence type="ECO:0000256" key="8">
    <source>
        <dbReference type="PROSITE-ProRule" id="PRU00042"/>
    </source>
</evidence>
<keyword evidence="5" id="KW-0805">Transcription regulation</keyword>
<evidence type="ECO:0000313" key="10">
    <source>
        <dbReference type="EMBL" id="OAP60960.1"/>
    </source>
</evidence>
<evidence type="ECO:0000256" key="6">
    <source>
        <dbReference type="ARBA" id="ARBA00023163"/>
    </source>
</evidence>
<dbReference type="GO" id="GO:0006357">
    <property type="term" value="P:regulation of transcription by RNA polymerase II"/>
    <property type="evidence" value="ECO:0007669"/>
    <property type="project" value="TreeGrafter"/>
</dbReference>
<keyword evidence="2" id="KW-0479">Metal-binding</keyword>
<protein>
    <recommendedName>
        <fullName evidence="9">C2H2-type domain-containing protein</fullName>
    </recommendedName>
</protein>
<dbReference type="RefSeq" id="XP_018694327.1">
    <property type="nucleotide sequence ID" value="XM_018837474.1"/>
</dbReference>
<feature type="domain" description="C2H2-type" evidence="9">
    <location>
        <begin position="5"/>
        <end position="33"/>
    </location>
</feature>
<comment type="subcellular location">
    <subcellularLocation>
        <location evidence="1">Nucleus</location>
    </subcellularLocation>
</comment>
<dbReference type="PANTHER" id="PTHR46179:SF13">
    <property type="entry name" value="C2H2-TYPE DOMAIN-CONTAINING PROTEIN"/>
    <property type="match status" value="1"/>
</dbReference>
<dbReference type="Gene3D" id="3.30.160.60">
    <property type="entry name" value="Classic Zinc Finger"/>
    <property type="match status" value="1"/>
</dbReference>
<dbReference type="PROSITE" id="PS50157">
    <property type="entry name" value="ZINC_FINGER_C2H2_2"/>
    <property type="match status" value="2"/>
</dbReference>
<dbReference type="GO" id="GO:0005634">
    <property type="term" value="C:nucleus"/>
    <property type="evidence" value="ECO:0007669"/>
    <property type="project" value="UniProtKB-SubCell"/>
</dbReference>
<dbReference type="OrthoDB" id="8922241at2759"/>
<feature type="domain" description="C2H2-type" evidence="9">
    <location>
        <begin position="33"/>
        <end position="60"/>
    </location>
</feature>
<dbReference type="AlphaFoldDB" id="A0A178ZME0"/>
<keyword evidence="3 8" id="KW-0863">Zinc-finger</keyword>
<keyword evidence="11" id="KW-1185">Reference proteome</keyword>
<evidence type="ECO:0000256" key="2">
    <source>
        <dbReference type="ARBA" id="ARBA00022723"/>
    </source>
</evidence>
<dbReference type="Proteomes" id="UP000078343">
    <property type="component" value="Unassembled WGS sequence"/>
</dbReference>
<sequence>MAGRFNCTQCAKAFTAKSTLNSHLASVHRGERSVCGGCQKLFTDKSNFRRHRRSCTGNASIIRCAWHGFGCTHTSSRVDNVRRHSKSCTHRPGTWAGGVLGPVAVNQGEPAQNNNVLNNRPPQVDGLQHAVQSAPAQGQSPQAMLPVEAALAQGPVVTPQVDVDASEPGDPTDPVWFAANYPLFGGYWKQEEEPTAAPQSHIIVNRPNRTQQVVVGGECPARHNGPFTSYGLGKRAFLPVIEQQDDDDSTLS</sequence>
<dbReference type="InterPro" id="IPR051061">
    <property type="entry name" value="Zinc_finger_trans_reg"/>
</dbReference>
<dbReference type="GO" id="GO:0008270">
    <property type="term" value="F:zinc ion binding"/>
    <property type="evidence" value="ECO:0007669"/>
    <property type="project" value="UniProtKB-KW"/>
</dbReference>
<dbReference type="STRING" id="1367422.A0A178ZME0"/>
<evidence type="ECO:0000256" key="1">
    <source>
        <dbReference type="ARBA" id="ARBA00004123"/>
    </source>
</evidence>
<evidence type="ECO:0000256" key="5">
    <source>
        <dbReference type="ARBA" id="ARBA00023015"/>
    </source>
</evidence>
<dbReference type="PROSITE" id="PS00028">
    <property type="entry name" value="ZINC_FINGER_C2H2_1"/>
    <property type="match status" value="1"/>
</dbReference>
<organism evidence="10 11">
    <name type="scientific">Fonsecaea erecta</name>
    <dbReference type="NCBI Taxonomy" id="1367422"/>
    <lineage>
        <taxon>Eukaryota</taxon>
        <taxon>Fungi</taxon>
        <taxon>Dikarya</taxon>
        <taxon>Ascomycota</taxon>
        <taxon>Pezizomycotina</taxon>
        <taxon>Eurotiomycetes</taxon>
        <taxon>Chaetothyriomycetidae</taxon>
        <taxon>Chaetothyriales</taxon>
        <taxon>Herpotrichiellaceae</taxon>
        <taxon>Fonsecaea</taxon>
    </lineage>
</organism>
<dbReference type="PANTHER" id="PTHR46179">
    <property type="entry name" value="ZINC FINGER PROTEIN"/>
    <property type="match status" value="1"/>
</dbReference>
<evidence type="ECO:0000259" key="9">
    <source>
        <dbReference type="PROSITE" id="PS50157"/>
    </source>
</evidence>
<proteinExistence type="predicted"/>
<evidence type="ECO:0000256" key="7">
    <source>
        <dbReference type="ARBA" id="ARBA00023242"/>
    </source>
</evidence>
<gene>
    <name evidence="10" type="ORF">AYL99_05962</name>
</gene>
<evidence type="ECO:0000313" key="11">
    <source>
        <dbReference type="Proteomes" id="UP000078343"/>
    </source>
</evidence>
<evidence type="ECO:0000256" key="3">
    <source>
        <dbReference type="ARBA" id="ARBA00022771"/>
    </source>
</evidence>
<dbReference type="SUPFAM" id="SSF57667">
    <property type="entry name" value="beta-beta-alpha zinc fingers"/>
    <property type="match status" value="1"/>
</dbReference>
<name>A0A178ZME0_9EURO</name>
<dbReference type="Pfam" id="PF00096">
    <property type="entry name" value="zf-C2H2"/>
    <property type="match status" value="2"/>
</dbReference>
<evidence type="ECO:0000256" key="4">
    <source>
        <dbReference type="ARBA" id="ARBA00022833"/>
    </source>
</evidence>